<protein>
    <submittedName>
        <fullName evidence="13">Dyslexia-associated protein-like</fullName>
    </submittedName>
</protein>
<keyword evidence="5" id="KW-0677">Repeat</keyword>
<feature type="region of interest" description="Disordered" evidence="9">
    <location>
        <begin position="935"/>
        <end position="955"/>
    </location>
</feature>
<evidence type="ECO:0000256" key="3">
    <source>
        <dbReference type="ARBA" id="ARBA00022692"/>
    </source>
</evidence>
<proteinExistence type="predicted"/>
<evidence type="ECO:0000313" key="14">
    <source>
        <dbReference type="Proteomes" id="UP001151699"/>
    </source>
</evidence>
<dbReference type="GO" id="GO:0005085">
    <property type="term" value="F:guanyl-nucleotide exchange factor activity"/>
    <property type="evidence" value="ECO:0007669"/>
    <property type="project" value="InterPro"/>
</dbReference>
<feature type="domain" description="DH" evidence="11">
    <location>
        <begin position="1482"/>
        <end position="1659"/>
    </location>
</feature>
<dbReference type="GO" id="GO:0001764">
    <property type="term" value="P:neuron migration"/>
    <property type="evidence" value="ECO:0007669"/>
    <property type="project" value="TreeGrafter"/>
</dbReference>
<keyword evidence="4 10" id="KW-0732">Signal</keyword>
<dbReference type="InterPro" id="IPR013980">
    <property type="entry name" value="MANSC_dom"/>
</dbReference>
<sequence>YRYFLQIFVVILLAHCSQSFNIDDSCPRIFHQVFSGYAPIGNKNAGNFSEYPNITKLLPCIASCCEHKDKCNVAFIFNETCYQVQCTSNDVCIPSRRPNITVKLQLVLVKPVTEGDSWLNVLKAHDFDDIPEESRLDTSFFNKMNLAEALYGNNYFEGYPGSQYVDENDMQMDESKIYSEMSPCQMGLHMCPANEKCVQLIPQSRQGVCNCIQGYERDVTGTCASLKLAESLIMKDLNGDSDIGQVSSTKSDSSEKPSTDKLVVSVVSKTVRLPEKEATLIAYTIPDQEASGDTYKYLWSLISQPSDAVNGTMSDQAKDKIVLSNLSEGLYRFKVVVTGTMLKGEAYANVTVLPEKRINTPPQVIITPQQQTLKLPTSKAILDGSTSKDDDQIVKWHWDLISGPIGYEPTLPETSTLQLSDLTSPGNYTFRLTVTDSDNEKNSTTAVISLLKASDYPPEANAGADVILYLPHNNVTLNGSQSTDDREIVAWEWTKDSSEVSKAVDMQNTRTPFLELSNLEEGIYAFELKVTDASNQSSTAKVHVFVKAPTNLPPVANAGQNSTINLPQTWVALNGSQSKDDIKIVEYQWKQISGPTSANILNSNTSIANATGLTIGSYLFELNVMDENKNNASDKVTVTVVQEKNSPPVANAGGDQSITLPVSAIYLNGTKSSDDLGIVKYSWNRDGSSLAVGNIVGNTSFESVLVVTNVVPGRYVFTLTVADAQGLTSTDTVSIIVHPDPMVMNLVELTLTMGVSVLTKQEIDSLEQKLILLLGDNTKLHVRDLKMEQKTGEAVLVFFVEKMSTGSEKSIMSGLEVEKLLTERFWRDRSILGTSISDVRTMLCQNKCSGHGVCNSETRACMCDTFWMPDIFYFWGIGSANCDWSILYVVIGVFLGFLSISGCCWGLTCMCRRTRKPRSRTKPQKYALLGTQDDEVPSLTRGTSLSDSETDSDVLFESRSKSNGILRSNGSAKNGQSKYSVTRLGRRIKTYGICVFLFKMERKDRPAPAVAAKPVRNFQSPSFVETIQNFEEILTRTVPFKPTKALHKTYKQVIPTLEAHYANASFHRKSDEHYYEDIDAWTQSTVNYSSRNENVENCPTYGRNDGNILGEKNEEMKISNPIEEILCIEKVYIKKLDFLIKNYMIPSQIMGEQVKFIFGNIEEIKDFHENIFYPELLRCNNDLIRIIECFSTYIAAGKFYIYVKYGLNQVRSKTERKKSNCEHFFKDLQQKINDNVGMDSLLLEPIQRIFKYKNIFESILKETSKKPMPNVVETTVAAVKAAHQCNEFLTNFNKAMTINDISNSTINLMSQGNFLNHYQVDIYDCNEKRKYKGNIFLFQQSIVCTERVTPTLHQFKCYFPNKTGHMECVSENKFVLSGVVNYKIEITGESTRAIQNLMEQIRVILHQEPSQAPNSDVNRYSSSSSTGSINFRNSGTESLRSNYESCLSFSDFSYVRDSGDFDTASTRGFIEHQIPRAVVVQQSTQMIEEMLINERNYVIELSTGIKSYVCEEGKQQNLGKILEVFEIMEQIRDYHRDSFYVFLENCKKDASQIATIFSKCAQEGQFNSYVLYSIKYSIIQPLLARKTSREYFENCQKETNENKECEYYLRLPLNRLGTYKYYLDRIISTLPIDTAKVAVSLCSRAINKLERIDKDIVNDNNTGRKKVTRKLTNFF</sequence>
<keyword evidence="3" id="KW-0812">Transmembrane</keyword>
<dbReference type="PROSITE" id="PS50010">
    <property type="entry name" value="DH_2"/>
    <property type="match status" value="2"/>
</dbReference>
<keyword evidence="7" id="KW-0472">Membrane</keyword>
<dbReference type="GO" id="GO:0005886">
    <property type="term" value="C:plasma membrane"/>
    <property type="evidence" value="ECO:0007669"/>
    <property type="project" value="UniProtKB-SubCell"/>
</dbReference>
<name>A0A9Q0S7M8_9DIPT</name>
<dbReference type="PROSITE" id="PS50986">
    <property type="entry name" value="MANSC"/>
    <property type="match status" value="1"/>
</dbReference>
<dbReference type="SMART" id="SM00089">
    <property type="entry name" value="PKD"/>
    <property type="match status" value="5"/>
</dbReference>
<dbReference type="Pfam" id="PF22352">
    <property type="entry name" value="K319L-like_PKD"/>
    <property type="match status" value="5"/>
</dbReference>
<dbReference type="SUPFAM" id="SSF48065">
    <property type="entry name" value="DBL homology domain (DH-domain)"/>
    <property type="match status" value="2"/>
</dbReference>
<dbReference type="InterPro" id="IPR000219">
    <property type="entry name" value="DH_dom"/>
</dbReference>
<dbReference type="Gene3D" id="1.20.900.10">
    <property type="entry name" value="Dbl homology (DH) domain"/>
    <property type="match status" value="2"/>
</dbReference>
<dbReference type="CDD" id="cd00146">
    <property type="entry name" value="PKD"/>
    <property type="match status" value="4"/>
</dbReference>
<feature type="non-terminal residue" evidence="13">
    <location>
        <position position="1675"/>
    </location>
</feature>
<dbReference type="Proteomes" id="UP001151699">
    <property type="component" value="Chromosome A"/>
</dbReference>
<dbReference type="SUPFAM" id="SSF49299">
    <property type="entry name" value="PKD domain"/>
    <property type="match status" value="4"/>
</dbReference>
<keyword evidence="2" id="KW-1003">Cell membrane</keyword>
<dbReference type="EMBL" id="WJQU01000001">
    <property type="protein sequence ID" value="KAJ6648354.1"/>
    <property type="molecule type" value="Genomic_DNA"/>
</dbReference>
<evidence type="ECO:0000256" key="2">
    <source>
        <dbReference type="ARBA" id="ARBA00022475"/>
    </source>
</evidence>
<dbReference type="InterPro" id="IPR013783">
    <property type="entry name" value="Ig-like_fold"/>
</dbReference>
<comment type="subcellular location">
    <subcellularLocation>
        <location evidence="1">Cell membrane</location>
    </subcellularLocation>
</comment>
<evidence type="ECO:0000259" key="12">
    <source>
        <dbReference type="PROSITE" id="PS50986"/>
    </source>
</evidence>
<evidence type="ECO:0000313" key="13">
    <source>
        <dbReference type="EMBL" id="KAJ6648354.1"/>
    </source>
</evidence>
<keyword evidence="8" id="KW-0325">Glycoprotein</keyword>
<evidence type="ECO:0000256" key="8">
    <source>
        <dbReference type="ARBA" id="ARBA00023180"/>
    </source>
</evidence>
<dbReference type="Pfam" id="PF00621">
    <property type="entry name" value="RhoGEF"/>
    <property type="match status" value="2"/>
</dbReference>
<dbReference type="InterPro" id="IPR035986">
    <property type="entry name" value="PKD_dom_sf"/>
</dbReference>
<keyword evidence="6" id="KW-1133">Transmembrane helix</keyword>
<evidence type="ECO:0000256" key="4">
    <source>
        <dbReference type="ARBA" id="ARBA00022729"/>
    </source>
</evidence>
<dbReference type="PROSITE" id="PS01186">
    <property type="entry name" value="EGF_2"/>
    <property type="match status" value="1"/>
</dbReference>
<organism evidence="13 14">
    <name type="scientific">Pseudolycoriella hygida</name>
    <dbReference type="NCBI Taxonomy" id="35572"/>
    <lineage>
        <taxon>Eukaryota</taxon>
        <taxon>Metazoa</taxon>
        <taxon>Ecdysozoa</taxon>
        <taxon>Arthropoda</taxon>
        <taxon>Hexapoda</taxon>
        <taxon>Insecta</taxon>
        <taxon>Pterygota</taxon>
        <taxon>Neoptera</taxon>
        <taxon>Endopterygota</taxon>
        <taxon>Diptera</taxon>
        <taxon>Nematocera</taxon>
        <taxon>Sciaroidea</taxon>
        <taxon>Sciaridae</taxon>
        <taxon>Pseudolycoriella</taxon>
    </lineage>
</organism>
<evidence type="ECO:0000256" key="9">
    <source>
        <dbReference type="SAM" id="MobiDB-lite"/>
    </source>
</evidence>
<comment type="caution">
    <text evidence="13">The sequence shown here is derived from an EMBL/GenBank/DDBJ whole genome shotgun (WGS) entry which is preliminary data.</text>
</comment>
<dbReference type="InterPro" id="IPR022409">
    <property type="entry name" value="PKD/Chitinase_dom"/>
</dbReference>
<feature type="chain" id="PRO_5040468617" evidence="10">
    <location>
        <begin position="20"/>
        <end position="1675"/>
    </location>
</feature>
<evidence type="ECO:0000256" key="7">
    <source>
        <dbReference type="ARBA" id="ARBA00023136"/>
    </source>
</evidence>
<dbReference type="SMART" id="SM00765">
    <property type="entry name" value="MANEC"/>
    <property type="match status" value="1"/>
</dbReference>
<dbReference type="Pfam" id="PF23597">
    <property type="entry name" value="KIAA0319_N"/>
    <property type="match status" value="1"/>
</dbReference>
<evidence type="ECO:0000256" key="5">
    <source>
        <dbReference type="ARBA" id="ARBA00022737"/>
    </source>
</evidence>
<dbReference type="FunFam" id="2.60.40.10:FF:000257">
    <property type="entry name" value="Dyslexia-associated protein KIAA0319-like"/>
    <property type="match status" value="1"/>
</dbReference>
<feature type="domain" description="DH" evidence="11">
    <location>
        <begin position="1117"/>
        <end position="1295"/>
    </location>
</feature>
<dbReference type="SMART" id="SM00325">
    <property type="entry name" value="RhoGEF"/>
    <property type="match status" value="1"/>
</dbReference>
<reference evidence="13" key="1">
    <citation type="submission" date="2022-07" db="EMBL/GenBank/DDBJ databases">
        <authorList>
            <person name="Trinca V."/>
            <person name="Uliana J.V.C."/>
            <person name="Torres T.T."/>
            <person name="Ward R.J."/>
            <person name="Monesi N."/>
        </authorList>
    </citation>
    <scope>NUCLEOTIDE SEQUENCE</scope>
    <source>
        <strain evidence="13">HSMRA1968</strain>
        <tissue evidence="13">Whole embryos</tissue>
    </source>
</reference>
<dbReference type="InterPro" id="IPR035899">
    <property type="entry name" value="DBL_dom_sf"/>
</dbReference>
<dbReference type="PANTHER" id="PTHR46182">
    <property type="entry name" value="FI19480P1"/>
    <property type="match status" value="1"/>
</dbReference>
<dbReference type="FunFam" id="2.60.40.10:FF:001655">
    <property type="entry name" value="Blast:Dyslexia-associated protein KIAA0319"/>
    <property type="match status" value="1"/>
</dbReference>
<evidence type="ECO:0000256" key="6">
    <source>
        <dbReference type="ARBA" id="ARBA00022989"/>
    </source>
</evidence>
<dbReference type="OrthoDB" id="536372at2759"/>
<feature type="domain" description="MANSC" evidence="12">
    <location>
        <begin position="21"/>
        <end position="103"/>
    </location>
</feature>
<dbReference type="InterPro" id="IPR029865">
    <property type="entry name" value="KIAA0319-like"/>
</dbReference>
<dbReference type="Gene3D" id="2.60.40.10">
    <property type="entry name" value="Immunoglobulins"/>
    <property type="match status" value="5"/>
</dbReference>
<dbReference type="FunFam" id="2.60.40.10:FF:000061">
    <property type="entry name" value="Dyslexia-associated protein KIAA0319 homolog"/>
    <property type="match status" value="3"/>
</dbReference>
<dbReference type="InterPro" id="IPR000742">
    <property type="entry name" value="EGF"/>
</dbReference>
<evidence type="ECO:0000256" key="1">
    <source>
        <dbReference type="ARBA" id="ARBA00004236"/>
    </source>
</evidence>
<gene>
    <name evidence="13" type="ORF">Bhyg_03582</name>
</gene>
<evidence type="ECO:0000259" key="11">
    <source>
        <dbReference type="PROSITE" id="PS50010"/>
    </source>
</evidence>
<feature type="signal peptide" evidence="10">
    <location>
        <begin position="1"/>
        <end position="19"/>
    </location>
</feature>
<accession>A0A9Q0S7M8</accession>
<keyword evidence="14" id="KW-1185">Reference proteome</keyword>
<dbReference type="PANTHER" id="PTHR46182:SF2">
    <property type="entry name" value="FI19480P1"/>
    <property type="match status" value="1"/>
</dbReference>
<evidence type="ECO:0000256" key="10">
    <source>
        <dbReference type="SAM" id="SignalP"/>
    </source>
</evidence>
<dbReference type="InterPro" id="IPR011106">
    <property type="entry name" value="MANSC_N"/>
</dbReference>
<dbReference type="GO" id="GO:0031410">
    <property type="term" value="C:cytoplasmic vesicle"/>
    <property type="evidence" value="ECO:0007669"/>
    <property type="project" value="TreeGrafter"/>
</dbReference>